<feature type="transmembrane region" description="Helical" evidence="1">
    <location>
        <begin position="397"/>
        <end position="417"/>
    </location>
</feature>
<reference evidence="3 4" key="1">
    <citation type="submission" date="2023-10" db="EMBL/GenBank/DDBJ databases">
        <title>Two novel species belonging to the OM43/NOR5 clade.</title>
        <authorList>
            <person name="Park M."/>
        </authorList>
    </citation>
    <scope>NUCLEOTIDE SEQUENCE [LARGE SCALE GENOMIC DNA]</scope>
    <source>
        <strain evidence="3 4">IMCC43200</strain>
    </source>
</reference>
<dbReference type="Proteomes" id="UP001626537">
    <property type="component" value="Chromosome"/>
</dbReference>
<feature type="transmembrane region" description="Helical" evidence="1">
    <location>
        <begin position="429"/>
        <end position="455"/>
    </location>
</feature>
<feature type="transmembrane region" description="Helical" evidence="1">
    <location>
        <begin position="111"/>
        <end position="127"/>
    </location>
</feature>
<feature type="transmembrane region" description="Helical" evidence="1">
    <location>
        <begin position="602"/>
        <end position="621"/>
    </location>
</feature>
<evidence type="ECO:0000313" key="3">
    <source>
        <dbReference type="EMBL" id="WOJ95034.1"/>
    </source>
</evidence>
<protein>
    <submittedName>
        <fullName evidence="3">VanZ family protein</fullName>
    </submittedName>
</protein>
<feature type="transmembrane region" description="Helical" evidence="1">
    <location>
        <begin position="690"/>
        <end position="711"/>
    </location>
</feature>
<sequence>MNIDLLEQSARRTLGICLLLIAYGSLYPFTYESPSLGVWHSFAGSLLRPSSIPDLLGNVGLFIPVGLCVAQIGPHKYSCRSGLLALCVLFALLLQVFQVFVAGRIPVLSDVLWNTVGLLVGFVFGLWGRRLYQPRAARLLVKPIPFLLALLWVVSELPPFVPSLDIGFAKSSLKPLMGRDGIEFAAVWLAFAPAMTVGYLLRLSDLGRHSGSVLALLVLVVVAGKVLVLSQQLTMELLLGVGAALLATEALRVSDDYRHRILVVASLVIACLLGALRPFEVASSAGTFNFVPFADLLGRNMLENLQSLLPRLYLFALLLGLLGRGFGLPLALLVLGLELLQLWIPGRSSSISDPLWVLFIAWVMPLIDRSAGSTSITQRGSTPRQRPRQSIKPAKSMFLVGFMLLVLLAATVVYAAVRLPGVPYNVQELLRGGTSFLACVFFVIGGLSLGAAAPIANRFLRPYRYDVAWVLPVALLISGSTTLFLLGFAVTKESISDIAGSTNLFYYVTKEQIWGPTGVWLFENLFSPGFVRFFERPVRFSALFAPLTFFLIVFCRIRLLPKVSVLRFVLLSIPALWLAKAIAFDWSSTDNLNELIARPGTYGLGGGGFLYALTALLAYMACRAALSRGDERLVTAILFPISIPLSWWLLNQGLEPQVHKYGSVFSGVQFLLGPDRKQLLPQETLMIRWSLVYVVGVVGLGAGVAAAIGMLHGARPGVKGNDKISLEAGDVVRESERVEAAAFSALSVNITIEQQQFISELAKQLDSDLGGTFQRIVEQLLSERGLSQLEGYATTSLSERGGGAAGEFEKVTLPLSADAEAALRSLASSASVSPSRAARRLLGQFMIELMSDSD</sequence>
<dbReference type="Pfam" id="PF04892">
    <property type="entry name" value="VanZ"/>
    <property type="match status" value="1"/>
</dbReference>
<feature type="transmembrane region" description="Helical" evidence="1">
    <location>
        <begin position="314"/>
        <end position="335"/>
    </location>
</feature>
<proteinExistence type="predicted"/>
<dbReference type="EMBL" id="CP136864">
    <property type="protein sequence ID" value="WOJ95034.1"/>
    <property type="molecule type" value="Genomic_DNA"/>
</dbReference>
<feature type="domain" description="VanZ-like" evidence="2">
    <location>
        <begin position="39"/>
        <end position="124"/>
    </location>
</feature>
<evidence type="ECO:0000259" key="2">
    <source>
        <dbReference type="Pfam" id="PF04892"/>
    </source>
</evidence>
<feature type="transmembrane region" description="Helical" evidence="1">
    <location>
        <begin position="355"/>
        <end position="376"/>
    </location>
</feature>
<accession>A0ABZ0I682</accession>
<dbReference type="InterPro" id="IPR006976">
    <property type="entry name" value="VanZ-like"/>
</dbReference>
<feature type="transmembrane region" description="Helical" evidence="1">
    <location>
        <begin position="12"/>
        <end position="31"/>
    </location>
</feature>
<feature type="transmembrane region" description="Helical" evidence="1">
    <location>
        <begin position="181"/>
        <end position="201"/>
    </location>
</feature>
<name>A0ABZ0I682_9GAMM</name>
<feature type="transmembrane region" description="Helical" evidence="1">
    <location>
        <begin position="633"/>
        <end position="650"/>
    </location>
</feature>
<feature type="transmembrane region" description="Helical" evidence="1">
    <location>
        <begin position="467"/>
        <end position="490"/>
    </location>
</feature>
<feature type="transmembrane region" description="Helical" evidence="1">
    <location>
        <begin position="51"/>
        <end position="70"/>
    </location>
</feature>
<keyword evidence="1" id="KW-1133">Transmembrane helix</keyword>
<feature type="transmembrane region" description="Helical" evidence="1">
    <location>
        <begin position="213"/>
        <end position="231"/>
    </location>
</feature>
<dbReference type="RefSeq" id="WP_407349667.1">
    <property type="nucleotide sequence ID" value="NZ_CP136864.1"/>
</dbReference>
<organism evidence="3 4">
    <name type="scientific">Congregibacter variabilis</name>
    <dbReference type="NCBI Taxonomy" id="3081200"/>
    <lineage>
        <taxon>Bacteria</taxon>
        <taxon>Pseudomonadati</taxon>
        <taxon>Pseudomonadota</taxon>
        <taxon>Gammaproteobacteria</taxon>
        <taxon>Cellvibrionales</taxon>
        <taxon>Halieaceae</taxon>
        <taxon>Congregibacter</taxon>
    </lineage>
</organism>
<feature type="transmembrane region" description="Helical" evidence="1">
    <location>
        <begin position="261"/>
        <end position="279"/>
    </location>
</feature>
<feature type="transmembrane region" description="Helical" evidence="1">
    <location>
        <begin position="564"/>
        <end position="582"/>
    </location>
</feature>
<keyword evidence="4" id="KW-1185">Reference proteome</keyword>
<feature type="transmembrane region" description="Helical" evidence="1">
    <location>
        <begin position="82"/>
        <end position="105"/>
    </location>
</feature>
<evidence type="ECO:0000256" key="1">
    <source>
        <dbReference type="SAM" id="Phobius"/>
    </source>
</evidence>
<feature type="transmembrane region" description="Helical" evidence="1">
    <location>
        <begin position="538"/>
        <end position="557"/>
    </location>
</feature>
<gene>
    <name evidence="3" type="ORF">R0135_07650</name>
</gene>
<evidence type="ECO:0000313" key="4">
    <source>
        <dbReference type="Proteomes" id="UP001626537"/>
    </source>
</evidence>
<feature type="transmembrane region" description="Helical" evidence="1">
    <location>
        <begin position="139"/>
        <end position="161"/>
    </location>
</feature>
<keyword evidence="1" id="KW-0472">Membrane</keyword>
<keyword evidence="1" id="KW-0812">Transmembrane</keyword>